<sequence length="151" mass="16558">MRNNFSPKTYLHNFKFLFLATTLLIFGCSDDDSEPTTPATITVGVFLINGTTYTDTNKDLIFTTGEACQSWSRTAQADVHSTGSHDHFNAARNVTYDPASGTITWIEYGPETTQAAIDVTCEAGVDGAPKIANKTDYSADKNFFLQIKLVE</sequence>
<dbReference type="Proteomes" id="UP000619238">
    <property type="component" value="Unassembled WGS sequence"/>
</dbReference>
<dbReference type="RefSeq" id="WP_187562042.1">
    <property type="nucleotide sequence ID" value="NZ_JACGWS010000005.1"/>
</dbReference>
<organism evidence="1 2">
    <name type="scientific">Kordia aestuariivivens</name>
    <dbReference type="NCBI Taxonomy" id="2759037"/>
    <lineage>
        <taxon>Bacteria</taxon>
        <taxon>Pseudomonadati</taxon>
        <taxon>Bacteroidota</taxon>
        <taxon>Flavobacteriia</taxon>
        <taxon>Flavobacteriales</taxon>
        <taxon>Flavobacteriaceae</taxon>
        <taxon>Kordia</taxon>
    </lineage>
</organism>
<evidence type="ECO:0000313" key="1">
    <source>
        <dbReference type="EMBL" id="MBC8754994.1"/>
    </source>
</evidence>
<proteinExistence type="predicted"/>
<keyword evidence="2" id="KW-1185">Reference proteome</keyword>
<dbReference type="EMBL" id="JACGWS010000005">
    <property type="protein sequence ID" value="MBC8754994.1"/>
    <property type="molecule type" value="Genomic_DNA"/>
</dbReference>
<evidence type="ECO:0008006" key="3">
    <source>
        <dbReference type="Google" id="ProtNLM"/>
    </source>
</evidence>
<comment type="caution">
    <text evidence="1">The sequence shown here is derived from an EMBL/GenBank/DDBJ whole genome shotgun (WGS) entry which is preliminary data.</text>
</comment>
<protein>
    <recommendedName>
        <fullName evidence="3">Lipoprotein</fullName>
    </recommendedName>
</protein>
<gene>
    <name evidence="1" type="ORF">H2O64_09950</name>
</gene>
<reference evidence="1 2" key="1">
    <citation type="submission" date="2020-07" db="EMBL/GenBank/DDBJ databases">
        <title>Description of Kordia aestuariivivens sp. nov., isolated from a tidal flat.</title>
        <authorList>
            <person name="Park S."/>
            <person name="Yoon J.-H."/>
        </authorList>
    </citation>
    <scope>NUCLEOTIDE SEQUENCE [LARGE SCALE GENOMIC DNA]</scope>
    <source>
        <strain evidence="1 2">YSTF-M3</strain>
    </source>
</reference>
<accession>A0ABR7Q8V4</accession>
<dbReference type="PROSITE" id="PS51257">
    <property type="entry name" value="PROKAR_LIPOPROTEIN"/>
    <property type="match status" value="1"/>
</dbReference>
<evidence type="ECO:0000313" key="2">
    <source>
        <dbReference type="Proteomes" id="UP000619238"/>
    </source>
</evidence>
<name>A0ABR7Q8V4_9FLAO</name>